<dbReference type="STRING" id="1365950.SAMN05428963_11651"/>
<dbReference type="HAMAP" id="MF_00523">
    <property type="entry name" value="LpxD"/>
    <property type="match status" value="1"/>
</dbReference>
<reference evidence="9 10" key="1">
    <citation type="submission" date="2017-02" db="EMBL/GenBank/DDBJ databases">
        <authorList>
            <person name="Peterson S.W."/>
        </authorList>
    </citation>
    <scope>NUCLEOTIDE SEQUENCE [LARGE SCALE GENOMIC DNA]</scope>
    <source>
        <strain evidence="9 10">USBA 369</strain>
    </source>
</reference>
<keyword evidence="10" id="KW-1185">Reference proteome</keyword>
<dbReference type="NCBIfam" id="NF002060">
    <property type="entry name" value="PRK00892.1"/>
    <property type="match status" value="1"/>
</dbReference>
<keyword evidence="5 7" id="KW-0443">Lipid metabolism</keyword>
<proteinExistence type="inferred from homology"/>
<gene>
    <name evidence="7" type="primary">lpxD</name>
    <name evidence="9" type="ORF">SAMN05428963_11651</name>
</gene>
<dbReference type="InterPro" id="IPR007691">
    <property type="entry name" value="LpxD"/>
</dbReference>
<dbReference type="RefSeq" id="WP_078709852.1">
    <property type="nucleotide sequence ID" value="NZ_FUXL01000016.1"/>
</dbReference>
<evidence type="ECO:0000256" key="4">
    <source>
        <dbReference type="ARBA" id="ARBA00022737"/>
    </source>
</evidence>
<dbReference type="OrthoDB" id="9784739at2"/>
<keyword evidence="6 7" id="KW-0012">Acyltransferase</keyword>
<feature type="active site" description="Proton acceptor" evidence="7">
    <location>
        <position position="257"/>
    </location>
</feature>
<dbReference type="EC" id="2.3.1.191" evidence="7"/>
<dbReference type="GO" id="GO:0016410">
    <property type="term" value="F:N-acyltransferase activity"/>
    <property type="evidence" value="ECO:0007669"/>
    <property type="project" value="InterPro"/>
</dbReference>
<evidence type="ECO:0000259" key="8">
    <source>
        <dbReference type="Pfam" id="PF04613"/>
    </source>
</evidence>
<accession>A0A1T4SZI0</accession>
<dbReference type="PROSITE" id="PS00101">
    <property type="entry name" value="HEXAPEP_TRANSFERASES"/>
    <property type="match status" value="1"/>
</dbReference>
<dbReference type="Gene3D" id="2.160.10.10">
    <property type="entry name" value="Hexapeptide repeat proteins"/>
    <property type="match status" value="1"/>
</dbReference>
<dbReference type="InterPro" id="IPR011004">
    <property type="entry name" value="Trimer_LpxA-like_sf"/>
</dbReference>
<comment type="similarity">
    <text evidence="7">Belongs to the transferase hexapeptide repeat family. LpxD subfamily.</text>
</comment>
<evidence type="ECO:0000256" key="3">
    <source>
        <dbReference type="ARBA" id="ARBA00022679"/>
    </source>
</evidence>
<comment type="subunit">
    <text evidence="7">Homotrimer.</text>
</comment>
<dbReference type="InterPro" id="IPR020573">
    <property type="entry name" value="UDP_GlcNAc_AcTrfase_non-rep"/>
</dbReference>
<dbReference type="NCBIfam" id="TIGR01853">
    <property type="entry name" value="lipid_A_lpxD"/>
    <property type="match status" value="1"/>
</dbReference>
<feature type="domain" description="UDP-3-O-[3-hydroxymyristoyl] glucosamine N-acyltransferase non-repeat region" evidence="8">
    <location>
        <begin position="33"/>
        <end position="99"/>
    </location>
</feature>
<keyword evidence="3 7" id="KW-0808">Transferase</keyword>
<dbReference type="Pfam" id="PF00132">
    <property type="entry name" value="Hexapep"/>
    <property type="match status" value="2"/>
</dbReference>
<keyword evidence="4 7" id="KW-0677">Repeat</keyword>
<dbReference type="UniPathway" id="UPA00973"/>
<organism evidence="9 10">
    <name type="scientific">Consotaella salsifontis</name>
    <dbReference type="NCBI Taxonomy" id="1365950"/>
    <lineage>
        <taxon>Bacteria</taxon>
        <taxon>Pseudomonadati</taxon>
        <taxon>Pseudomonadota</taxon>
        <taxon>Alphaproteobacteria</taxon>
        <taxon>Hyphomicrobiales</taxon>
        <taxon>Aurantimonadaceae</taxon>
        <taxon>Consotaella</taxon>
    </lineage>
</organism>
<evidence type="ECO:0000313" key="10">
    <source>
        <dbReference type="Proteomes" id="UP000190135"/>
    </source>
</evidence>
<evidence type="ECO:0000256" key="2">
    <source>
        <dbReference type="ARBA" id="ARBA00022556"/>
    </source>
</evidence>
<dbReference type="AlphaFoldDB" id="A0A1T4SZI0"/>
<dbReference type="InterPro" id="IPR018357">
    <property type="entry name" value="Hexapep_transf_CS"/>
</dbReference>
<protein>
    <recommendedName>
        <fullName evidence="7">UDP-3-O-acylglucosamine N-acyltransferase</fullName>
        <ecNumber evidence="7">2.3.1.191</ecNumber>
    </recommendedName>
</protein>
<evidence type="ECO:0000256" key="1">
    <source>
        <dbReference type="ARBA" id="ARBA00022516"/>
    </source>
</evidence>
<dbReference type="PANTHER" id="PTHR43378:SF2">
    <property type="entry name" value="UDP-3-O-ACYLGLUCOSAMINE N-ACYLTRANSFERASE 1, MITOCHONDRIAL-RELATED"/>
    <property type="match status" value="1"/>
</dbReference>
<dbReference type="SUPFAM" id="SSF51161">
    <property type="entry name" value="Trimeric LpxA-like enzymes"/>
    <property type="match status" value="1"/>
</dbReference>
<keyword evidence="1 7" id="KW-0444">Lipid biosynthesis</keyword>
<keyword evidence="2 7" id="KW-0441">Lipid A biosynthesis</keyword>
<comment type="function">
    <text evidence="7">Catalyzes the N-acylation of UDP-3-O-acylglucosamine using 3-hydroxyacyl-ACP as the acyl donor. Is involved in the biosynthesis of lipid A, a phosphorylated glycolipid that anchors the lipopolysaccharide to the outer membrane of the cell.</text>
</comment>
<dbReference type="PANTHER" id="PTHR43378">
    <property type="entry name" value="UDP-3-O-ACYLGLUCOSAMINE N-ACYLTRANSFERASE"/>
    <property type="match status" value="1"/>
</dbReference>
<dbReference type="EMBL" id="FUXL01000016">
    <property type="protein sequence ID" value="SKA33644.1"/>
    <property type="molecule type" value="Genomic_DNA"/>
</dbReference>
<dbReference type="InterPro" id="IPR001451">
    <property type="entry name" value="Hexapep"/>
</dbReference>
<evidence type="ECO:0000313" key="9">
    <source>
        <dbReference type="EMBL" id="SKA33644.1"/>
    </source>
</evidence>
<comment type="catalytic activity">
    <reaction evidence="7">
        <text>a UDP-3-O-[(3R)-3-hydroxyacyl]-alpha-D-glucosamine + a (3R)-hydroxyacyl-[ACP] = a UDP-2-N,3-O-bis[(3R)-3-hydroxyacyl]-alpha-D-glucosamine + holo-[ACP] + H(+)</text>
        <dbReference type="Rhea" id="RHEA:53836"/>
        <dbReference type="Rhea" id="RHEA-COMP:9685"/>
        <dbReference type="Rhea" id="RHEA-COMP:9945"/>
        <dbReference type="ChEBI" id="CHEBI:15378"/>
        <dbReference type="ChEBI" id="CHEBI:64479"/>
        <dbReference type="ChEBI" id="CHEBI:78827"/>
        <dbReference type="ChEBI" id="CHEBI:137740"/>
        <dbReference type="ChEBI" id="CHEBI:137748"/>
        <dbReference type="EC" id="2.3.1.191"/>
    </reaction>
</comment>
<comment type="pathway">
    <text evidence="7">Bacterial outer membrane biogenesis; LPS lipid A biosynthesis.</text>
</comment>
<name>A0A1T4SZI0_9HYPH</name>
<evidence type="ECO:0000256" key="7">
    <source>
        <dbReference type="HAMAP-Rule" id="MF_00523"/>
    </source>
</evidence>
<dbReference type="GO" id="GO:0103118">
    <property type="term" value="F:UDP-3-O-[(3R)-3-hydroxyacyl]-glucosamine N-acyltransferase activity"/>
    <property type="evidence" value="ECO:0007669"/>
    <property type="project" value="UniProtKB-EC"/>
</dbReference>
<dbReference type="Pfam" id="PF04613">
    <property type="entry name" value="LpxD"/>
    <property type="match status" value="1"/>
</dbReference>
<dbReference type="Gene3D" id="3.40.1390.10">
    <property type="entry name" value="MurE/MurF, N-terminal domain"/>
    <property type="match status" value="1"/>
</dbReference>
<dbReference type="CDD" id="cd03352">
    <property type="entry name" value="LbH_LpxD"/>
    <property type="match status" value="1"/>
</dbReference>
<dbReference type="Proteomes" id="UP000190135">
    <property type="component" value="Unassembled WGS sequence"/>
</dbReference>
<sequence length="352" mass="35754">MTSTSFFARGDGLALAELAKICGGSLSVAASGDVRVTGIAALPDAGPEDVALFDNPRYRDGLAATKAGAVILSAKHAPLLPFGVVGIVVKNPSHGFTLAGRALFPAALRPGMLTSAGGIAPTATVDISAQVEDGVIVEAGAVVGPRAEIGRGTIVGCGAVVGPDCRIGRDCRIGPQTTVINALLGNRVILHPGVRIGQDGFGYSAGPEGLLKVVQIGRVVIQDDVELGANTTVDRGSVRDTVIGENTKIDNQVQVGHNVEIGRNCILVSQVAVAGSVTIGDGVVIGGQTVINGHATVGDGAQIAAISAVAGDVPPGVRWGGVPARPMREWLRELNTVRSMSGTRRVPGKQDE</sequence>
<evidence type="ECO:0000256" key="6">
    <source>
        <dbReference type="ARBA" id="ARBA00023315"/>
    </source>
</evidence>
<dbReference type="GO" id="GO:0009245">
    <property type="term" value="P:lipid A biosynthetic process"/>
    <property type="evidence" value="ECO:0007669"/>
    <property type="project" value="UniProtKB-UniRule"/>
</dbReference>
<dbReference type="GO" id="GO:0016020">
    <property type="term" value="C:membrane"/>
    <property type="evidence" value="ECO:0007669"/>
    <property type="project" value="GOC"/>
</dbReference>
<evidence type="ECO:0000256" key="5">
    <source>
        <dbReference type="ARBA" id="ARBA00023098"/>
    </source>
</evidence>